<dbReference type="PANTHER" id="PTHR21624">
    <property type="entry name" value="STEROL DESATURASE-RELATED PROTEIN"/>
    <property type="match status" value="1"/>
</dbReference>
<evidence type="ECO:0000256" key="7">
    <source>
        <dbReference type="SAM" id="Phobius"/>
    </source>
</evidence>
<gene>
    <name evidence="9" type="ORF">PPSIR1_39295</name>
</gene>
<evidence type="ECO:0000256" key="6">
    <source>
        <dbReference type="ARBA" id="ARBA00023136"/>
    </source>
</evidence>
<keyword evidence="5" id="KW-0443">Lipid metabolism</keyword>
<dbReference type="InterPro" id="IPR051689">
    <property type="entry name" value="Sterol_desaturase/TMEM195"/>
</dbReference>
<evidence type="ECO:0000256" key="1">
    <source>
        <dbReference type="ARBA" id="ARBA00004127"/>
    </source>
</evidence>
<dbReference type="GO" id="GO:0008610">
    <property type="term" value="P:lipid biosynthetic process"/>
    <property type="evidence" value="ECO:0007669"/>
    <property type="project" value="InterPro"/>
</dbReference>
<protein>
    <recommendedName>
        <fullName evidence="8">Fatty acid hydroxylase domain-containing protein</fullName>
    </recommendedName>
</protein>
<sequence>MATALQHYSELVPALMTGAALGIVTLEWIALGLSRKINRHREGVVNVASAVLTFIPIFALNQVLTIAAMFGLYHLSPLELGLAWPSWLLAYLAYDLSSYAVHRLSHRVRLLWCVHAVHHAPQEMKASVSFRGSFADFLVTPHTTLWLPLLGFHPLMIIIVEGAAMIWGVLLHLSEHALPPRDLPGLRRALITPAVHRLHHASNPVYVDKNYGLTFALWDRLFGTHQLPATSEAPRYGLTKPIDSANLWVSQTDEFAALWRDVRATPRMAEKLGYLFKPPGWHP</sequence>
<dbReference type="STRING" id="391625.PPSIR1_39295"/>
<feature type="transmembrane region" description="Helical" evidence="7">
    <location>
        <begin position="155"/>
        <end position="173"/>
    </location>
</feature>
<dbReference type="OrthoDB" id="5291790at2"/>
<dbReference type="InterPro" id="IPR006694">
    <property type="entry name" value="Fatty_acid_hydroxylase"/>
</dbReference>
<dbReference type="Proteomes" id="UP000005801">
    <property type="component" value="Unassembled WGS sequence"/>
</dbReference>
<dbReference type="PANTHER" id="PTHR21624:SF1">
    <property type="entry name" value="ALKYLGLYCEROL MONOOXYGENASE"/>
    <property type="match status" value="1"/>
</dbReference>
<evidence type="ECO:0000259" key="8">
    <source>
        <dbReference type="Pfam" id="PF04116"/>
    </source>
</evidence>
<accession>A6FXY9</accession>
<evidence type="ECO:0000256" key="4">
    <source>
        <dbReference type="ARBA" id="ARBA00023002"/>
    </source>
</evidence>
<feature type="transmembrane region" description="Helical" evidence="7">
    <location>
        <begin position="43"/>
        <end position="70"/>
    </location>
</feature>
<comment type="subcellular location">
    <subcellularLocation>
        <location evidence="1">Endomembrane system</location>
        <topology evidence="1">Multi-pass membrane protein</topology>
    </subcellularLocation>
</comment>
<comment type="caution">
    <text evidence="9">The sequence shown here is derived from an EMBL/GenBank/DDBJ whole genome shotgun (WGS) entry which is preliminary data.</text>
</comment>
<reference evidence="9 10" key="1">
    <citation type="submission" date="2007-06" db="EMBL/GenBank/DDBJ databases">
        <authorList>
            <person name="Shimkets L."/>
            <person name="Ferriera S."/>
            <person name="Johnson J."/>
            <person name="Kravitz S."/>
            <person name="Beeson K."/>
            <person name="Sutton G."/>
            <person name="Rogers Y.-H."/>
            <person name="Friedman R."/>
            <person name="Frazier M."/>
            <person name="Venter J.C."/>
        </authorList>
    </citation>
    <scope>NUCLEOTIDE SEQUENCE [LARGE SCALE GENOMIC DNA]</scope>
    <source>
        <strain evidence="9 10">SIR-1</strain>
    </source>
</reference>
<dbReference type="GO" id="GO:0006643">
    <property type="term" value="P:membrane lipid metabolic process"/>
    <property type="evidence" value="ECO:0007669"/>
    <property type="project" value="TreeGrafter"/>
</dbReference>
<keyword evidence="2 7" id="KW-0812">Transmembrane</keyword>
<name>A6FXY9_9BACT</name>
<evidence type="ECO:0000256" key="2">
    <source>
        <dbReference type="ARBA" id="ARBA00022692"/>
    </source>
</evidence>
<evidence type="ECO:0000313" key="9">
    <source>
        <dbReference type="EMBL" id="EDM81368.1"/>
    </source>
</evidence>
<proteinExistence type="predicted"/>
<dbReference type="RefSeq" id="WP_006969338.1">
    <property type="nucleotide sequence ID" value="NZ_ABCS01000003.1"/>
</dbReference>
<dbReference type="GO" id="GO:0050479">
    <property type="term" value="F:glyceryl-ether monooxygenase activity"/>
    <property type="evidence" value="ECO:0007669"/>
    <property type="project" value="TreeGrafter"/>
</dbReference>
<dbReference type="GO" id="GO:0012505">
    <property type="term" value="C:endomembrane system"/>
    <property type="evidence" value="ECO:0007669"/>
    <property type="project" value="UniProtKB-SubCell"/>
</dbReference>
<organism evidence="9 10">
    <name type="scientific">Plesiocystis pacifica SIR-1</name>
    <dbReference type="NCBI Taxonomy" id="391625"/>
    <lineage>
        <taxon>Bacteria</taxon>
        <taxon>Pseudomonadati</taxon>
        <taxon>Myxococcota</taxon>
        <taxon>Polyangia</taxon>
        <taxon>Nannocystales</taxon>
        <taxon>Nannocystaceae</taxon>
        <taxon>Plesiocystis</taxon>
    </lineage>
</organism>
<feature type="domain" description="Fatty acid hydroxylase" evidence="8">
    <location>
        <begin position="87"/>
        <end position="224"/>
    </location>
</feature>
<dbReference type="Pfam" id="PF04116">
    <property type="entry name" value="FA_hydroxylase"/>
    <property type="match status" value="1"/>
</dbReference>
<keyword evidence="4" id="KW-0560">Oxidoreductase</keyword>
<evidence type="ECO:0000313" key="10">
    <source>
        <dbReference type="Proteomes" id="UP000005801"/>
    </source>
</evidence>
<keyword evidence="10" id="KW-1185">Reference proteome</keyword>
<keyword evidence="3 7" id="KW-1133">Transmembrane helix</keyword>
<evidence type="ECO:0000256" key="5">
    <source>
        <dbReference type="ARBA" id="ARBA00023098"/>
    </source>
</evidence>
<evidence type="ECO:0000256" key="3">
    <source>
        <dbReference type="ARBA" id="ARBA00022989"/>
    </source>
</evidence>
<dbReference type="EMBL" id="ABCS01000003">
    <property type="protein sequence ID" value="EDM81368.1"/>
    <property type="molecule type" value="Genomic_DNA"/>
</dbReference>
<feature type="transmembrane region" description="Helical" evidence="7">
    <location>
        <begin position="12"/>
        <end position="31"/>
    </location>
</feature>
<dbReference type="GO" id="GO:0005506">
    <property type="term" value="F:iron ion binding"/>
    <property type="evidence" value="ECO:0007669"/>
    <property type="project" value="InterPro"/>
</dbReference>
<dbReference type="AlphaFoldDB" id="A6FXY9"/>
<keyword evidence="6 7" id="KW-0472">Membrane</keyword>
<dbReference type="GO" id="GO:0016020">
    <property type="term" value="C:membrane"/>
    <property type="evidence" value="ECO:0007669"/>
    <property type="project" value="GOC"/>
</dbReference>
<dbReference type="eggNOG" id="COG3000">
    <property type="taxonomic scope" value="Bacteria"/>
</dbReference>